<comment type="caution">
    <text evidence="2">The sequence shown here is derived from an EMBL/GenBank/DDBJ whole genome shotgun (WGS) entry which is preliminary data.</text>
</comment>
<gene>
    <name evidence="2" type="ORF">TL16_g10860</name>
</gene>
<dbReference type="InterPro" id="IPR014752">
    <property type="entry name" value="Arrestin-like_C"/>
</dbReference>
<dbReference type="SUPFAM" id="SSF81296">
    <property type="entry name" value="E set domains"/>
    <property type="match status" value="2"/>
</dbReference>
<dbReference type="Pfam" id="PF00339">
    <property type="entry name" value="Arrestin_N"/>
    <property type="match status" value="1"/>
</dbReference>
<dbReference type="PANTHER" id="PTHR11188:SF144">
    <property type="entry name" value="ARRESTIN C-TERMINAL-LIKE DOMAIN-CONTAINING PROTEIN"/>
    <property type="match status" value="1"/>
</dbReference>
<dbReference type="Proteomes" id="UP001162640">
    <property type="component" value="Unassembled WGS sequence"/>
</dbReference>
<evidence type="ECO:0000313" key="3">
    <source>
        <dbReference type="Proteomes" id="UP001162640"/>
    </source>
</evidence>
<proteinExistence type="predicted"/>
<dbReference type="PANTHER" id="PTHR11188">
    <property type="entry name" value="ARRESTIN DOMAIN CONTAINING PROTEIN"/>
    <property type="match status" value="1"/>
</dbReference>
<dbReference type="InterPro" id="IPR050357">
    <property type="entry name" value="Arrestin_domain-protein"/>
</dbReference>
<dbReference type="InterPro" id="IPR014756">
    <property type="entry name" value="Ig_E-set"/>
</dbReference>
<name>A0A9W7BF69_9STRA</name>
<evidence type="ECO:0000259" key="1">
    <source>
        <dbReference type="Pfam" id="PF00339"/>
    </source>
</evidence>
<feature type="domain" description="Arrestin-like N-terminal" evidence="1">
    <location>
        <begin position="266"/>
        <end position="330"/>
    </location>
</feature>
<organism evidence="2 3">
    <name type="scientific">Triparma laevis f. inornata</name>
    <dbReference type="NCBI Taxonomy" id="1714386"/>
    <lineage>
        <taxon>Eukaryota</taxon>
        <taxon>Sar</taxon>
        <taxon>Stramenopiles</taxon>
        <taxon>Ochrophyta</taxon>
        <taxon>Bolidophyceae</taxon>
        <taxon>Parmales</taxon>
        <taxon>Triparmaceae</taxon>
        <taxon>Triparma</taxon>
    </lineage>
</organism>
<dbReference type="GO" id="GO:0005737">
    <property type="term" value="C:cytoplasm"/>
    <property type="evidence" value="ECO:0007669"/>
    <property type="project" value="TreeGrafter"/>
</dbReference>
<accession>A0A9W7BF69</accession>
<sequence>MARRRCVQFSPTDKFRPLALLISPKLSNHPFTNPPTTPPSTVITGNLILNTSSEISCRGVRLQCSGKSYIHWHTGSGDDRNDYYGSKTYFSLRQTAWGNFYSTMLKDGCGENCVYGETAGDGDLNIPMNTMSSPLGSFKIVVRVMDYDWGKKDDLLGEILLEPFSMLLQAPGSAVSFPLTRKGKKEKGEVTLSAYIEDNTMSVQNAVQEQGGAPATTSGMQTLKLKCHQATGLRKADWFGKNDVYVQAYIVGNDVQPGQALPEPIKNMKLPAGNIIVPFQFQIPWDSDNPSSLESSMGDSCYIRYSLYSNIDVSWKLDPSVRKMITILNPTLPPPDLLCPAIRPIQPDTTMYACCCCCARGKTNMNAMVDRQSASAGDNLFVMCEVKNATEQSLPFTIKLVRHEHGETRVTRMEKWHSKEYELYSADIAPGCVHKLSEGQPFPLKLPSCPPTFSPKKVDGYKGYHPVTWVYDLRFNVQFPGAFGSSMTWHVPITISPAPAPMLQNLGLLGQVPQPTNPVTINLSDPAPFNAPSNMQLPPTSYYTMIPPTNYGFESQPPEKDQTQFMDPQEDMNNFGGPMAPYAPKYPEYTVGAQQAPFYSLPVMPVMEMEGLKSSTAQVHPMNNTTMQMEMGQGMQRG</sequence>
<dbReference type="InterPro" id="IPR011021">
    <property type="entry name" value="Arrestin-like_N"/>
</dbReference>
<dbReference type="Gene3D" id="2.60.40.640">
    <property type="match status" value="3"/>
</dbReference>
<dbReference type="EMBL" id="BLQM01000394">
    <property type="protein sequence ID" value="GMH87436.1"/>
    <property type="molecule type" value="Genomic_DNA"/>
</dbReference>
<dbReference type="InterPro" id="IPR035892">
    <property type="entry name" value="C2_domain_sf"/>
</dbReference>
<dbReference type="AlphaFoldDB" id="A0A9W7BF69"/>
<dbReference type="GO" id="GO:0015031">
    <property type="term" value="P:protein transport"/>
    <property type="evidence" value="ECO:0007669"/>
    <property type="project" value="TreeGrafter"/>
</dbReference>
<reference evidence="3" key="1">
    <citation type="journal article" date="2023" name="Commun. Biol.">
        <title>Genome analysis of Parmales, the sister group of diatoms, reveals the evolutionary specialization of diatoms from phago-mixotrophs to photoautotrophs.</title>
        <authorList>
            <person name="Ban H."/>
            <person name="Sato S."/>
            <person name="Yoshikawa S."/>
            <person name="Yamada K."/>
            <person name="Nakamura Y."/>
            <person name="Ichinomiya M."/>
            <person name="Sato N."/>
            <person name="Blanc-Mathieu R."/>
            <person name="Endo H."/>
            <person name="Kuwata A."/>
            <person name="Ogata H."/>
        </authorList>
    </citation>
    <scope>NUCLEOTIDE SEQUENCE [LARGE SCALE GENOMIC DNA]</scope>
</reference>
<evidence type="ECO:0000313" key="2">
    <source>
        <dbReference type="EMBL" id="GMH87436.1"/>
    </source>
</evidence>
<dbReference type="SUPFAM" id="SSF49562">
    <property type="entry name" value="C2 domain (Calcium/lipid-binding domain, CaLB)"/>
    <property type="match status" value="1"/>
</dbReference>
<protein>
    <recommendedName>
        <fullName evidence="1">Arrestin-like N-terminal domain-containing protein</fullName>
    </recommendedName>
</protein>